<dbReference type="Proteomes" id="UP001500523">
    <property type="component" value="Unassembled WGS sequence"/>
</dbReference>
<evidence type="ECO:0000313" key="2">
    <source>
        <dbReference type="Proteomes" id="UP001500523"/>
    </source>
</evidence>
<reference evidence="2" key="1">
    <citation type="journal article" date="2019" name="Int. J. Syst. Evol. Microbiol.">
        <title>The Global Catalogue of Microorganisms (GCM) 10K type strain sequencing project: providing services to taxonomists for standard genome sequencing and annotation.</title>
        <authorList>
            <consortium name="The Broad Institute Genomics Platform"/>
            <consortium name="The Broad Institute Genome Sequencing Center for Infectious Disease"/>
            <person name="Wu L."/>
            <person name="Ma J."/>
        </authorList>
    </citation>
    <scope>NUCLEOTIDE SEQUENCE [LARGE SCALE GENOMIC DNA]</scope>
    <source>
        <strain evidence="2">JCM 17498</strain>
    </source>
</reference>
<keyword evidence="2" id="KW-1185">Reference proteome</keyword>
<proteinExistence type="predicted"/>
<dbReference type="RefSeq" id="WP_344691903.1">
    <property type="nucleotide sequence ID" value="NZ_BAABBF010000001.1"/>
</dbReference>
<evidence type="ECO:0000313" key="1">
    <source>
        <dbReference type="EMBL" id="GAA3698652.1"/>
    </source>
</evidence>
<dbReference type="EMBL" id="BAABBF010000001">
    <property type="protein sequence ID" value="GAA3698652.1"/>
    <property type="molecule type" value="Genomic_DNA"/>
</dbReference>
<accession>A0ABP7D3I6</accession>
<protein>
    <submittedName>
        <fullName evidence="1">Uncharacterized protein</fullName>
    </submittedName>
</protein>
<sequence length="166" mass="18004">MTMTNDAFETACTKAVARLLLGNRKLKEGIVLTGGNRLDLDGKVRLARQARASDTDVLHLEYGTDDDGRPALTGMIVFMVRGDICHIQTQCRLFLAKGGTRGVVLPQPGARGHYRLAPDEILHIDGKPTGDVTDGMARADAWLARQLALGSDTVDDGRYQVWSQAA</sequence>
<name>A0ABP7D3I6_9SPHN</name>
<comment type="caution">
    <text evidence="1">The sequence shown here is derived from an EMBL/GenBank/DDBJ whole genome shotgun (WGS) entry which is preliminary data.</text>
</comment>
<gene>
    <name evidence="1" type="ORF">GCM10022268_06250</name>
</gene>
<organism evidence="1 2">
    <name type="scientific">Sphingomonas cynarae</name>
    <dbReference type="NCBI Taxonomy" id="930197"/>
    <lineage>
        <taxon>Bacteria</taxon>
        <taxon>Pseudomonadati</taxon>
        <taxon>Pseudomonadota</taxon>
        <taxon>Alphaproteobacteria</taxon>
        <taxon>Sphingomonadales</taxon>
        <taxon>Sphingomonadaceae</taxon>
        <taxon>Sphingomonas</taxon>
    </lineage>
</organism>